<protein>
    <submittedName>
        <fullName evidence="1">Uncharacterized protein</fullName>
    </submittedName>
</protein>
<proteinExistence type="predicted"/>
<reference evidence="1" key="1">
    <citation type="submission" date="2010-09" db="EMBL/GenBank/DDBJ databases">
        <authorList>
            <person name="Daugherty S.C."/>
            <person name="Kilian M."/>
            <person name="Tettelin H."/>
        </authorList>
    </citation>
    <scope>NUCLEOTIDE SEQUENCE [LARGE SCALE GENOMIC DNA]</scope>
    <source>
        <strain evidence="1">SK1302</strain>
    </source>
</reference>
<gene>
    <name evidence="1" type="ORF">SIN_1036</name>
</gene>
<evidence type="ECO:0000313" key="1">
    <source>
        <dbReference type="EMBL" id="EFO54280.1"/>
    </source>
</evidence>
<organism evidence="1">
    <name type="scientific">Streptococcus infantis SK1302</name>
    <dbReference type="NCBI Taxonomy" id="871237"/>
    <lineage>
        <taxon>Bacteria</taxon>
        <taxon>Bacillati</taxon>
        <taxon>Bacillota</taxon>
        <taxon>Bacilli</taxon>
        <taxon>Lactobacillales</taxon>
        <taxon>Streptococcaceae</taxon>
        <taxon>Streptococcus</taxon>
    </lineage>
</organism>
<name>A0ABN0B4Y1_9STRE</name>
<accession>A0ABN0B4Y1</accession>
<comment type="caution">
    <text evidence="1">The sequence shown here is derived from an EMBL/GenBank/DDBJ whole genome shotgun (WGS) entry which is preliminary data.</text>
</comment>
<dbReference type="EMBL" id="AEDY01000056">
    <property type="protein sequence ID" value="EFO54280.1"/>
    <property type="molecule type" value="Genomic_DNA"/>
</dbReference>
<sequence length="39" mass="4569">MTGAGLVKQCLLSFKPPFNLQFFFMKKEKPLSYMKKVQN</sequence>